<organism evidence="2 3">
    <name type="scientific">Zasmidium cellare</name>
    <name type="common">Wine cellar mold</name>
    <name type="synonym">Racodium cellare</name>
    <dbReference type="NCBI Taxonomy" id="395010"/>
    <lineage>
        <taxon>Eukaryota</taxon>
        <taxon>Fungi</taxon>
        <taxon>Dikarya</taxon>
        <taxon>Ascomycota</taxon>
        <taxon>Pezizomycotina</taxon>
        <taxon>Dothideomycetes</taxon>
        <taxon>Dothideomycetidae</taxon>
        <taxon>Mycosphaerellales</taxon>
        <taxon>Mycosphaerellaceae</taxon>
        <taxon>Zasmidium</taxon>
    </lineage>
</organism>
<name>A0ABR0EP81_ZASCE</name>
<feature type="compositionally biased region" description="Low complexity" evidence="1">
    <location>
        <begin position="1"/>
        <end position="18"/>
    </location>
</feature>
<proteinExistence type="predicted"/>
<feature type="region of interest" description="Disordered" evidence="1">
    <location>
        <begin position="75"/>
        <end position="128"/>
    </location>
</feature>
<dbReference type="EMBL" id="JAXOVC010000003">
    <property type="protein sequence ID" value="KAK4503379.1"/>
    <property type="molecule type" value="Genomic_DNA"/>
</dbReference>
<feature type="region of interest" description="Disordered" evidence="1">
    <location>
        <begin position="276"/>
        <end position="339"/>
    </location>
</feature>
<keyword evidence="3" id="KW-1185">Reference proteome</keyword>
<sequence length="391" mass="42080">MANASSSVPHPTSPTTLSNTANKGIIIPSDLLSQAQVVQSPPAITNLGSDQHIAELEIPNTDGTANRIFLVVQQQKPPTQSSGPHPGDASYYDDCVSDYSHQPTQPSSPPPPFQTPSQRPKRTSADYGRMPEILAANAARARRQMAPSIVSAPLGDNFVLMPTGVGYKFGEWFKVLKVYTVKATTTGKAIGIQAKAGLRQGAKGVESVTAHLVSFGKTVLAEFENSVTQASSNRALQPPRELKIEHMPTHNEIDPAIKLWPVEHVLANDLRRRAEYGRPRFPPQQAISRKPAPLPKDGPLADIKLPGTSGSSADRRKPSRHQQKWEEPFQSTVPRECKTQAVKPTVTAAFEVRSQKGSLMAVSVAGSATSRSTAKSPGSSQDAPAPFRFPV</sequence>
<dbReference type="Proteomes" id="UP001305779">
    <property type="component" value="Unassembled WGS sequence"/>
</dbReference>
<accession>A0ABR0EP81</accession>
<evidence type="ECO:0000256" key="1">
    <source>
        <dbReference type="SAM" id="MobiDB-lite"/>
    </source>
</evidence>
<comment type="caution">
    <text evidence="2">The sequence shown here is derived from an EMBL/GenBank/DDBJ whole genome shotgun (WGS) entry which is preliminary data.</text>
</comment>
<evidence type="ECO:0000313" key="2">
    <source>
        <dbReference type="EMBL" id="KAK4503379.1"/>
    </source>
</evidence>
<feature type="region of interest" description="Disordered" evidence="1">
    <location>
        <begin position="1"/>
        <end position="21"/>
    </location>
</feature>
<reference evidence="2 3" key="1">
    <citation type="journal article" date="2023" name="G3 (Bethesda)">
        <title>A chromosome-level genome assembly of Zasmidium syzygii isolated from banana leaves.</title>
        <authorList>
            <person name="van Westerhoven A.C."/>
            <person name="Mehrabi R."/>
            <person name="Talebi R."/>
            <person name="Steentjes M.B.F."/>
            <person name="Corcolon B."/>
            <person name="Chong P.A."/>
            <person name="Kema G.H.J."/>
            <person name="Seidl M.F."/>
        </authorList>
    </citation>
    <scope>NUCLEOTIDE SEQUENCE [LARGE SCALE GENOMIC DNA]</scope>
    <source>
        <strain evidence="2 3">P124</strain>
    </source>
</reference>
<evidence type="ECO:0000313" key="3">
    <source>
        <dbReference type="Proteomes" id="UP001305779"/>
    </source>
</evidence>
<feature type="compositionally biased region" description="Polar residues" evidence="1">
    <location>
        <begin position="366"/>
        <end position="382"/>
    </location>
</feature>
<gene>
    <name evidence="2" type="ORF">PRZ48_004294</name>
</gene>
<feature type="region of interest" description="Disordered" evidence="1">
    <location>
        <begin position="357"/>
        <end position="391"/>
    </location>
</feature>
<protein>
    <submittedName>
        <fullName evidence="2">Uncharacterized protein</fullName>
    </submittedName>
</protein>